<organism evidence="1">
    <name type="scientific">Eutreptiella gymnastica</name>
    <dbReference type="NCBI Taxonomy" id="73025"/>
    <lineage>
        <taxon>Eukaryota</taxon>
        <taxon>Discoba</taxon>
        <taxon>Euglenozoa</taxon>
        <taxon>Euglenida</taxon>
        <taxon>Spirocuta</taxon>
        <taxon>Euglenophyceae</taxon>
        <taxon>Eutreptiales</taxon>
        <taxon>Eutreptiaceae</taxon>
        <taxon>Eutreptiella</taxon>
    </lineage>
</organism>
<name>A0A7S1N154_9EUGL</name>
<proteinExistence type="predicted"/>
<accession>A0A7S1N154</accession>
<sequence length="155" mass="17447">MRSVLHRWRQLDVGWNGWGISWDLLSVGWGQFGVNWVSWGRLGHCDGFCLVFPCAHNTFCLRGKEDKCHITPYAGLWKDATVGVQMMHGCANEPNDGGMHEMRRCRMATSNESEWQSPPSLSAKAPPVCLKLNIHPLCGITHCMNRLCPIACTHQ</sequence>
<gene>
    <name evidence="1" type="ORF">EGYM00392_LOCUS1379</name>
</gene>
<protein>
    <submittedName>
        <fullName evidence="1">Uncharacterized protein</fullName>
    </submittedName>
</protein>
<dbReference type="AlphaFoldDB" id="A0A7S1N154"/>
<dbReference type="EMBL" id="HBGA01004212">
    <property type="protein sequence ID" value="CAD8990337.1"/>
    <property type="molecule type" value="Transcribed_RNA"/>
</dbReference>
<reference evidence="1" key="1">
    <citation type="submission" date="2021-01" db="EMBL/GenBank/DDBJ databases">
        <authorList>
            <person name="Corre E."/>
            <person name="Pelletier E."/>
            <person name="Niang G."/>
            <person name="Scheremetjew M."/>
            <person name="Finn R."/>
            <person name="Kale V."/>
            <person name="Holt S."/>
            <person name="Cochrane G."/>
            <person name="Meng A."/>
            <person name="Brown T."/>
            <person name="Cohen L."/>
        </authorList>
    </citation>
    <scope>NUCLEOTIDE SEQUENCE</scope>
    <source>
        <strain evidence="1">NIES-381</strain>
    </source>
</reference>
<evidence type="ECO:0000313" key="1">
    <source>
        <dbReference type="EMBL" id="CAD8990337.1"/>
    </source>
</evidence>